<evidence type="ECO:0000313" key="7">
    <source>
        <dbReference type="Proteomes" id="UP001187734"/>
    </source>
</evidence>
<dbReference type="AlphaFoldDB" id="A0AAE8M0C9"/>
<keyword evidence="2 3" id="KW-0040">ANK repeat</keyword>
<protein>
    <recommendedName>
        <fullName evidence="8">Ankyrin repeat protein</fullName>
    </recommendedName>
</protein>
<comment type="caution">
    <text evidence="6">The sequence shown here is derived from an EMBL/GenBank/DDBJ whole genome shotgun (WGS) entry which is preliminary data.</text>
</comment>
<evidence type="ECO:0000256" key="5">
    <source>
        <dbReference type="SAM" id="MobiDB-lite"/>
    </source>
</evidence>
<feature type="repeat" description="ANK" evidence="3">
    <location>
        <begin position="333"/>
        <end position="365"/>
    </location>
</feature>
<evidence type="ECO:0008006" key="8">
    <source>
        <dbReference type="Google" id="ProtNLM"/>
    </source>
</evidence>
<dbReference type="InterPro" id="IPR002110">
    <property type="entry name" value="Ankyrin_rpt"/>
</dbReference>
<dbReference type="PROSITE" id="PS50088">
    <property type="entry name" value="ANK_REPEAT"/>
    <property type="match status" value="5"/>
</dbReference>
<feature type="repeat" description="ANK" evidence="3">
    <location>
        <begin position="265"/>
        <end position="288"/>
    </location>
</feature>
<evidence type="ECO:0000256" key="3">
    <source>
        <dbReference type="PROSITE-ProRule" id="PRU00023"/>
    </source>
</evidence>
<dbReference type="Gene3D" id="1.25.40.20">
    <property type="entry name" value="Ankyrin repeat-containing domain"/>
    <property type="match status" value="3"/>
</dbReference>
<sequence>MDPLSITTTVFALCSAVEHLIAIGGRYKDAGKTIANIKKDCNETLDILEDYQRQLSRRRSELAHSERVHSLQLESSLKKSCNNLIKDVNKLRKELERISSPPETRGDLVLNHLRRVMNLFPLQQAHAAVKERIKDFQYQQLCLDRHNTLIIIERTSSSGSSTSSNSSGPNNASISSRSSTSRSKTTSIPDPKALERAAKSLQDAIRADKLHTVRELLEDTGLNPDDCFPLGEGSSALLIATSIGNKAMVELLLLHQASVSSRDHQGRTALHIASINNNVDIVELLLSKADPAAVDRFGHTALWYAARGKHTDDAFHKLLSAGNAAMDKSQDDKLPTPLWAAAAAGHHGRVVVLLEKGADLDSRDGKKRTLLHRIEWPIAAPLTKLLLERGANPWVRDLPDKRLPLHRAAEQGRIDIAAMLLGQMVDQQTYSKADASNVGDSRGITPLMCAALHGSMPLVLHLIRIWDAVFDMQDELGNDAFYCACAKGHLPIAIYLLGLGADINRGNHEGNTPLHIAATQGHEVIVEFLLHLGAKAEAKSTKIGKSWELDNAQRSQQGQVLVTPAAAARMAGYEKIAKYIDTFVQQDGPRDWALKISATSCIGS</sequence>
<keyword evidence="1" id="KW-0677">Repeat</keyword>
<feature type="repeat" description="ANK" evidence="3">
    <location>
        <begin position="509"/>
        <end position="541"/>
    </location>
</feature>
<accession>A0AAE8M0C9</accession>
<dbReference type="Proteomes" id="UP001187734">
    <property type="component" value="Unassembled WGS sequence"/>
</dbReference>
<proteinExistence type="predicted"/>
<dbReference type="Pfam" id="PF12796">
    <property type="entry name" value="Ank_2"/>
    <property type="match status" value="2"/>
</dbReference>
<dbReference type="PROSITE" id="PS50297">
    <property type="entry name" value="ANK_REP_REGION"/>
    <property type="match status" value="4"/>
</dbReference>
<feature type="coiled-coil region" evidence="4">
    <location>
        <begin position="34"/>
        <end position="94"/>
    </location>
</feature>
<dbReference type="SMART" id="SM00248">
    <property type="entry name" value="ANK"/>
    <property type="match status" value="8"/>
</dbReference>
<name>A0AAE8M0C9_9HYPO</name>
<evidence type="ECO:0000256" key="4">
    <source>
        <dbReference type="SAM" id="Coils"/>
    </source>
</evidence>
<feature type="repeat" description="ANK" evidence="3">
    <location>
        <begin position="232"/>
        <end position="264"/>
    </location>
</feature>
<dbReference type="SUPFAM" id="SSF48403">
    <property type="entry name" value="Ankyrin repeat"/>
    <property type="match status" value="1"/>
</dbReference>
<dbReference type="PRINTS" id="PR01415">
    <property type="entry name" value="ANKYRIN"/>
</dbReference>
<reference evidence="6" key="1">
    <citation type="submission" date="2018-03" db="EMBL/GenBank/DDBJ databases">
        <authorList>
            <person name="Guldener U."/>
        </authorList>
    </citation>
    <scope>NUCLEOTIDE SEQUENCE</scope>
</reference>
<evidence type="ECO:0000313" key="6">
    <source>
        <dbReference type="EMBL" id="SPJ71799.1"/>
    </source>
</evidence>
<feature type="repeat" description="ANK" evidence="3">
    <location>
        <begin position="476"/>
        <end position="508"/>
    </location>
</feature>
<keyword evidence="7" id="KW-1185">Reference proteome</keyword>
<dbReference type="Pfam" id="PF00023">
    <property type="entry name" value="Ank"/>
    <property type="match status" value="1"/>
</dbReference>
<gene>
    <name evidence="6" type="ORF">FTOL_01527</name>
</gene>
<dbReference type="EMBL" id="ONZP01000046">
    <property type="protein sequence ID" value="SPJ71799.1"/>
    <property type="molecule type" value="Genomic_DNA"/>
</dbReference>
<dbReference type="InterPro" id="IPR036770">
    <property type="entry name" value="Ankyrin_rpt-contain_sf"/>
</dbReference>
<keyword evidence="4" id="KW-0175">Coiled coil</keyword>
<feature type="compositionally biased region" description="Low complexity" evidence="5">
    <location>
        <begin position="156"/>
        <end position="188"/>
    </location>
</feature>
<evidence type="ECO:0000256" key="2">
    <source>
        <dbReference type="ARBA" id="ARBA00023043"/>
    </source>
</evidence>
<dbReference type="PANTHER" id="PTHR24126">
    <property type="entry name" value="ANKYRIN REPEAT, PH AND SEC7 DOMAIN CONTAINING PROTEIN SECG-RELATED"/>
    <property type="match status" value="1"/>
</dbReference>
<organism evidence="6 7">
    <name type="scientific">Fusarium torulosum</name>
    <dbReference type="NCBI Taxonomy" id="33205"/>
    <lineage>
        <taxon>Eukaryota</taxon>
        <taxon>Fungi</taxon>
        <taxon>Dikarya</taxon>
        <taxon>Ascomycota</taxon>
        <taxon>Pezizomycotina</taxon>
        <taxon>Sordariomycetes</taxon>
        <taxon>Hypocreomycetidae</taxon>
        <taxon>Hypocreales</taxon>
        <taxon>Nectriaceae</taxon>
        <taxon>Fusarium</taxon>
    </lineage>
</organism>
<evidence type="ECO:0000256" key="1">
    <source>
        <dbReference type="ARBA" id="ARBA00022737"/>
    </source>
</evidence>
<dbReference type="PANTHER" id="PTHR24126:SF14">
    <property type="entry name" value="ANK_REP_REGION DOMAIN-CONTAINING PROTEIN"/>
    <property type="match status" value="1"/>
</dbReference>
<feature type="region of interest" description="Disordered" evidence="5">
    <location>
        <begin position="156"/>
        <end position="192"/>
    </location>
</feature>